<dbReference type="Proteomes" id="UP001190700">
    <property type="component" value="Unassembled WGS sequence"/>
</dbReference>
<organism evidence="1 2">
    <name type="scientific">Cymbomonas tetramitiformis</name>
    <dbReference type="NCBI Taxonomy" id="36881"/>
    <lineage>
        <taxon>Eukaryota</taxon>
        <taxon>Viridiplantae</taxon>
        <taxon>Chlorophyta</taxon>
        <taxon>Pyramimonadophyceae</taxon>
        <taxon>Pyramimonadales</taxon>
        <taxon>Pyramimonadaceae</taxon>
        <taxon>Cymbomonas</taxon>
    </lineage>
</organism>
<gene>
    <name evidence="1" type="ORF">CYMTET_30601</name>
</gene>
<accession>A0AAE0FIM3</accession>
<proteinExistence type="predicted"/>
<reference evidence="1 2" key="1">
    <citation type="journal article" date="2015" name="Genome Biol. Evol.">
        <title>Comparative Genomics of a Bacterivorous Green Alga Reveals Evolutionary Causalities and Consequences of Phago-Mixotrophic Mode of Nutrition.</title>
        <authorList>
            <person name="Burns J.A."/>
            <person name="Paasch A."/>
            <person name="Narechania A."/>
            <person name="Kim E."/>
        </authorList>
    </citation>
    <scope>NUCLEOTIDE SEQUENCE [LARGE SCALE GENOMIC DNA]</scope>
    <source>
        <strain evidence="1 2">PLY_AMNH</strain>
    </source>
</reference>
<dbReference type="EMBL" id="LGRX02017720">
    <property type="protein sequence ID" value="KAK3260425.1"/>
    <property type="molecule type" value="Genomic_DNA"/>
</dbReference>
<comment type="caution">
    <text evidence="1">The sequence shown here is derived from an EMBL/GenBank/DDBJ whole genome shotgun (WGS) entry which is preliminary data.</text>
</comment>
<evidence type="ECO:0000313" key="1">
    <source>
        <dbReference type="EMBL" id="KAK3260425.1"/>
    </source>
</evidence>
<evidence type="ECO:0000313" key="2">
    <source>
        <dbReference type="Proteomes" id="UP001190700"/>
    </source>
</evidence>
<name>A0AAE0FIM3_9CHLO</name>
<keyword evidence="2" id="KW-1185">Reference proteome</keyword>
<dbReference type="AlphaFoldDB" id="A0AAE0FIM3"/>
<protein>
    <submittedName>
        <fullName evidence="1">Uncharacterized protein</fullName>
    </submittedName>
</protein>
<sequence>MPDHEHTLCVSDDALAGMATLGARLEDSSLPHWELYLDTLALMQEGRFALYKYDPPARTTLVENNVLPNTAMYNQVPSTAMVSCIETVKHAIQTLLECVQHSAKSAASVGPLNFEQVDACRDRLLVSVEQMERCMRACQTQFQHMIKLDTGDRDAFHAHFELLRVPFKAEKAAVDGLYDFHTAIGDMIMAIKAIDDVLEGMVVVPETVVAVRGMCCQALLSPHVTANQPISEISTMIWQLTLQFMLNVKDRSYAPGLTLALGQLMRAVTTLRACFAMKDVHMSSLINACQLRQTAIATMDPDVILRVGTLKPSPSDNHRPDQMIINVGEDTIQQAYKHLRKIFSANPEHFPTDFAYCVVFHA</sequence>